<accession>A0A127Q2X7</accession>
<keyword evidence="3 6" id="KW-0812">Transmembrane</keyword>
<evidence type="ECO:0000256" key="4">
    <source>
        <dbReference type="ARBA" id="ARBA00022989"/>
    </source>
</evidence>
<dbReference type="STRING" id="279113.CPter91_2024"/>
<evidence type="ECO:0000259" key="7">
    <source>
        <dbReference type="PROSITE" id="PS50850"/>
    </source>
</evidence>
<dbReference type="InterPro" id="IPR020846">
    <property type="entry name" value="MFS_dom"/>
</dbReference>
<evidence type="ECO:0000256" key="3">
    <source>
        <dbReference type="ARBA" id="ARBA00022692"/>
    </source>
</evidence>
<proteinExistence type="predicted"/>
<protein>
    <submittedName>
        <fullName evidence="8">Major Facilitator Superfamily protein</fullName>
    </submittedName>
</protein>
<feature type="transmembrane region" description="Helical" evidence="6">
    <location>
        <begin position="212"/>
        <end position="229"/>
    </location>
</feature>
<dbReference type="SUPFAM" id="SSF103473">
    <property type="entry name" value="MFS general substrate transporter"/>
    <property type="match status" value="1"/>
</dbReference>
<feature type="domain" description="Major facilitator superfamily (MFS) profile" evidence="7">
    <location>
        <begin position="119"/>
        <end position="511"/>
    </location>
</feature>
<feature type="transmembrane region" description="Helical" evidence="6">
    <location>
        <begin position="120"/>
        <end position="146"/>
    </location>
</feature>
<name>A0A127Q2X7_9BURK</name>
<feature type="transmembrane region" description="Helical" evidence="6">
    <location>
        <begin position="487"/>
        <end position="506"/>
    </location>
</feature>
<feature type="transmembrane region" description="Helical" evidence="6">
    <location>
        <begin position="397"/>
        <end position="417"/>
    </location>
</feature>
<dbReference type="GO" id="GO:0022857">
    <property type="term" value="F:transmembrane transporter activity"/>
    <property type="evidence" value="ECO:0007669"/>
    <property type="project" value="InterPro"/>
</dbReference>
<evidence type="ECO:0000313" key="9">
    <source>
        <dbReference type="Proteomes" id="UP000074561"/>
    </source>
</evidence>
<dbReference type="CDD" id="cd06173">
    <property type="entry name" value="MFS_MefA_like"/>
    <property type="match status" value="1"/>
</dbReference>
<dbReference type="InterPro" id="IPR036259">
    <property type="entry name" value="MFS_trans_sf"/>
</dbReference>
<feature type="transmembrane region" description="Helical" evidence="6">
    <location>
        <begin position="423"/>
        <end position="446"/>
    </location>
</feature>
<dbReference type="PANTHER" id="PTHR23513:SF11">
    <property type="entry name" value="STAPHYLOFERRIN A TRANSPORTER"/>
    <property type="match status" value="1"/>
</dbReference>
<dbReference type="AlphaFoldDB" id="A0A127Q2X7"/>
<dbReference type="KEGG" id="cpra:CPter91_2024"/>
<dbReference type="Proteomes" id="UP000074561">
    <property type="component" value="Chromosome"/>
</dbReference>
<feature type="transmembrane region" description="Helical" evidence="6">
    <location>
        <begin position="338"/>
        <end position="358"/>
    </location>
</feature>
<dbReference type="EMBL" id="CP013234">
    <property type="protein sequence ID" value="AMP04394.1"/>
    <property type="molecule type" value="Genomic_DNA"/>
</dbReference>
<evidence type="ECO:0000256" key="1">
    <source>
        <dbReference type="ARBA" id="ARBA00004651"/>
    </source>
</evidence>
<keyword evidence="4 6" id="KW-1133">Transmembrane helix</keyword>
<evidence type="ECO:0000256" key="2">
    <source>
        <dbReference type="ARBA" id="ARBA00022475"/>
    </source>
</evidence>
<dbReference type="GO" id="GO:0005886">
    <property type="term" value="C:plasma membrane"/>
    <property type="evidence" value="ECO:0007669"/>
    <property type="project" value="UniProtKB-SubCell"/>
</dbReference>
<feature type="transmembrane region" description="Helical" evidence="6">
    <location>
        <begin position="184"/>
        <end position="206"/>
    </location>
</feature>
<organism evidence="8 9">
    <name type="scientific">Collimonas pratensis</name>
    <dbReference type="NCBI Taxonomy" id="279113"/>
    <lineage>
        <taxon>Bacteria</taxon>
        <taxon>Pseudomonadati</taxon>
        <taxon>Pseudomonadota</taxon>
        <taxon>Betaproteobacteria</taxon>
        <taxon>Burkholderiales</taxon>
        <taxon>Oxalobacteraceae</taxon>
        <taxon>Collimonas</taxon>
    </lineage>
</organism>
<comment type="subcellular location">
    <subcellularLocation>
        <location evidence="1">Cell membrane</location>
        <topology evidence="1">Multi-pass membrane protein</topology>
    </subcellularLocation>
</comment>
<keyword evidence="5 6" id="KW-0472">Membrane</keyword>
<dbReference type="Gene3D" id="1.20.1250.20">
    <property type="entry name" value="MFS general substrate transporter like domains"/>
    <property type="match status" value="1"/>
</dbReference>
<dbReference type="InterPro" id="IPR011701">
    <property type="entry name" value="MFS"/>
</dbReference>
<feature type="transmembrane region" description="Helical" evidence="6">
    <location>
        <begin position="364"/>
        <end position="385"/>
    </location>
</feature>
<evidence type="ECO:0000313" key="8">
    <source>
        <dbReference type="EMBL" id="AMP04394.1"/>
    </source>
</evidence>
<dbReference type="Pfam" id="PF07690">
    <property type="entry name" value="MFS_1"/>
    <property type="match status" value="1"/>
</dbReference>
<reference evidence="8 9" key="1">
    <citation type="submission" date="2015-11" db="EMBL/GenBank/DDBJ databases">
        <title>Exploring the genomic traits of fungus-feeding bacterial genus Collimonas.</title>
        <authorList>
            <person name="Song C."/>
            <person name="Schmidt R."/>
            <person name="de Jager V."/>
            <person name="Krzyzanowska D."/>
            <person name="Jongedijk E."/>
            <person name="Cankar K."/>
            <person name="Beekwilder J."/>
            <person name="van Veen A."/>
            <person name="de Boer W."/>
            <person name="van Veen J.A."/>
            <person name="Garbeva P."/>
        </authorList>
    </citation>
    <scope>NUCLEOTIDE SEQUENCE [LARGE SCALE GENOMIC DNA]</scope>
    <source>
        <strain evidence="8 9">Ter91</strain>
    </source>
</reference>
<evidence type="ECO:0000256" key="5">
    <source>
        <dbReference type="ARBA" id="ARBA00023136"/>
    </source>
</evidence>
<keyword evidence="2" id="KW-1003">Cell membrane</keyword>
<gene>
    <name evidence="8" type="ORF">CPter91_2024</name>
</gene>
<dbReference type="PANTHER" id="PTHR23513">
    <property type="entry name" value="INTEGRAL MEMBRANE EFFLUX PROTEIN-RELATED"/>
    <property type="match status" value="1"/>
</dbReference>
<dbReference type="PATRIC" id="fig|279113.9.peg.2010"/>
<dbReference type="PROSITE" id="PS50850">
    <property type="entry name" value="MFS"/>
    <property type="match status" value="1"/>
</dbReference>
<feature type="transmembrane region" description="Helical" evidence="6">
    <location>
        <begin position="152"/>
        <end position="177"/>
    </location>
</feature>
<sequence>MQQPAFKGGNQEWLPSPHFSDCEAKTITVLQLGYGATQLLYRKQQTPKLSLFTGCCNAQIPSRLFCLVSCRCSWDGGHGAPDHSNTHTPAMTEMSKELALENTAAADHAGLPPVLLHRGFLLLMTGSFAAFLGEQLTTVALPWLVLKLSSDSVALGLVLALMAVPKILFLVIAGVLVDRHSPRAVLLCALTGGVILLTGVGTLLLYDMLALWMMYLFACGMGLVGAFAIPARVAMLPRLIHPQQLQSANAVLMGITQVSLLGGPLLAGLLATSADGLGLVFLLNAACFLIAAATVPRLLPRTHAVAAAQQTEGPLLATIVPAFKWLCSDGVLRTLISYWAVVTLLVAGPVQVGLPLWVDRQLGGGASAFGILIAANGLGQLIGIVCSGLRARKVVHLGVAVCLIDGLTGMAVLGMGFTHVLEIGLALMVAVGIGAGYVQVGLFTWIQRRIPTALHGRVLSILMLILITSAPLSALLAGYLIRYVTPSQLFIYGGAALSLFAMLMLLHPKLRQLRN</sequence>
<feature type="transmembrane region" description="Helical" evidence="6">
    <location>
        <begin position="250"/>
        <end position="271"/>
    </location>
</feature>
<feature type="transmembrane region" description="Helical" evidence="6">
    <location>
        <begin position="458"/>
        <end position="481"/>
    </location>
</feature>
<evidence type="ECO:0000256" key="6">
    <source>
        <dbReference type="SAM" id="Phobius"/>
    </source>
</evidence>
<feature type="transmembrane region" description="Helical" evidence="6">
    <location>
        <begin position="277"/>
        <end position="295"/>
    </location>
</feature>